<accession>A0A9P4QRD6</accession>
<name>A0A9P4QRD6_9PLEO</name>
<dbReference type="OrthoDB" id="5059980at2759"/>
<organism evidence="1 2">
    <name type="scientific">Polyplosphaeria fusca</name>
    <dbReference type="NCBI Taxonomy" id="682080"/>
    <lineage>
        <taxon>Eukaryota</taxon>
        <taxon>Fungi</taxon>
        <taxon>Dikarya</taxon>
        <taxon>Ascomycota</taxon>
        <taxon>Pezizomycotina</taxon>
        <taxon>Dothideomycetes</taxon>
        <taxon>Pleosporomycetidae</taxon>
        <taxon>Pleosporales</taxon>
        <taxon>Tetraplosphaeriaceae</taxon>
        <taxon>Polyplosphaeria</taxon>
    </lineage>
</organism>
<reference evidence="1" key="1">
    <citation type="journal article" date="2020" name="Stud. Mycol.">
        <title>101 Dothideomycetes genomes: a test case for predicting lifestyles and emergence of pathogens.</title>
        <authorList>
            <person name="Haridas S."/>
            <person name="Albert R."/>
            <person name="Binder M."/>
            <person name="Bloem J."/>
            <person name="Labutti K."/>
            <person name="Salamov A."/>
            <person name="Andreopoulos B."/>
            <person name="Baker S."/>
            <person name="Barry K."/>
            <person name="Bills G."/>
            <person name="Bluhm B."/>
            <person name="Cannon C."/>
            <person name="Castanera R."/>
            <person name="Culley D."/>
            <person name="Daum C."/>
            <person name="Ezra D."/>
            <person name="Gonzalez J."/>
            <person name="Henrissat B."/>
            <person name="Kuo A."/>
            <person name="Liang C."/>
            <person name="Lipzen A."/>
            <person name="Lutzoni F."/>
            <person name="Magnuson J."/>
            <person name="Mondo S."/>
            <person name="Nolan M."/>
            <person name="Ohm R."/>
            <person name="Pangilinan J."/>
            <person name="Park H.-J."/>
            <person name="Ramirez L."/>
            <person name="Alfaro M."/>
            <person name="Sun H."/>
            <person name="Tritt A."/>
            <person name="Yoshinaga Y."/>
            <person name="Zwiers L.-H."/>
            <person name="Turgeon B."/>
            <person name="Goodwin S."/>
            <person name="Spatafora J."/>
            <person name="Crous P."/>
            <person name="Grigoriev I."/>
        </authorList>
    </citation>
    <scope>NUCLEOTIDE SEQUENCE</scope>
    <source>
        <strain evidence="1">CBS 125425</strain>
    </source>
</reference>
<gene>
    <name evidence="1" type="ORF">EJ04DRAFT_515864</name>
</gene>
<protein>
    <submittedName>
        <fullName evidence="1">Uncharacterized protein</fullName>
    </submittedName>
</protein>
<sequence length="56" mass="6438">MIADGLTKPLPWNKWNKFLDKLGLVDMKERLGDRQADMLELQEHMELLETDSGIPG</sequence>
<evidence type="ECO:0000313" key="2">
    <source>
        <dbReference type="Proteomes" id="UP000799444"/>
    </source>
</evidence>
<evidence type="ECO:0000313" key="1">
    <source>
        <dbReference type="EMBL" id="KAF2729561.1"/>
    </source>
</evidence>
<dbReference type="Proteomes" id="UP000799444">
    <property type="component" value="Unassembled WGS sequence"/>
</dbReference>
<comment type="caution">
    <text evidence="1">The sequence shown here is derived from an EMBL/GenBank/DDBJ whole genome shotgun (WGS) entry which is preliminary data.</text>
</comment>
<proteinExistence type="predicted"/>
<keyword evidence="2" id="KW-1185">Reference proteome</keyword>
<dbReference type="EMBL" id="ML996242">
    <property type="protein sequence ID" value="KAF2729561.1"/>
    <property type="molecule type" value="Genomic_DNA"/>
</dbReference>
<dbReference type="AlphaFoldDB" id="A0A9P4QRD6"/>